<organism evidence="11 12">
    <name type="scientific">Cafeteria roenbergensis</name>
    <name type="common">Marine flagellate</name>
    <dbReference type="NCBI Taxonomy" id="33653"/>
    <lineage>
        <taxon>Eukaryota</taxon>
        <taxon>Sar</taxon>
        <taxon>Stramenopiles</taxon>
        <taxon>Bigyra</taxon>
        <taxon>Opalozoa</taxon>
        <taxon>Bicosoecida</taxon>
        <taxon>Cafeteriaceae</taxon>
        <taxon>Cafeteria</taxon>
    </lineage>
</organism>
<evidence type="ECO:0000256" key="4">
    <source>
        <dbReference type="ARBA" id="ARBA00022679"/>
    </source>
</evidence>
<dbReference type="EMBL" id="VLTL01000034">
    <property type="protein sequence ID" value="KAA0167330.1"/>
    <property type="molecule type" value="Genomic_DNA"/>
</dbReference>
<dbReference type="InterPro" id="IPR001330">
    <property type="entry name" value="Prenyltrans"/>
</dbReference>
<keyword evidence="7" id="KW-0862">Zinc</keyword>
<evidence type="ECO:0000256" key="2">
    <source>
        <dbReference type="ARBA" id="ARBA00010497"/>
    </source>
</evidence>
<dbReference type="InterPro" id="IPR045089">
    <property type="entry name" value="PGGT1B-like"/>
</dbReference>
<dbReference type="PANTHER" id="PTHR11774:SF11">
    <property type="entry name" value="GERANYLGERANYL TRANSFERASE TYPE-2 SUBUNIT BETA"/>
    <property type="match status" value="1"/>
</dbReference>
<dbReference type="GO" id="GO:0008318">
    <property type="term" value="F:protein prenyltransferase activity"/>
    <property type="evidence" value="ECO:0007669"/>
    <property type="project" value="InterPro"/>
</dbReference>
<evidence type="ECO:0000256" key="3">
    <source>
        <dbReference type="ARBA" id="ARBA00022602"/>
    </source>
</evidence>
<evidence type="ECO:0000256" key="6">
    <source>
        <dbReference type="ARBA" id="ARBA00022737"/>
    </source>
</evidence>
<dbReference type="InterPro" id="IPR008930">
    <property type="entry name" value="Terpenoid_cyclase/PrenylTrfase"/>
</dbReference>
<dbReference type="SUPFAM" id="SSF48239">
    <property type="entry name" value="Terpenoid cyclases/Protein prenyltransferases"/>
    <property type="match status" value="1"/>
</dbReference>
<feature type="domain" description="Prenyltransferase alpha-alpha toroid" evidence="10">
    <location>
        <begin position="18"/>
        <end position="148"/>
    </location>
</feature>
<dbReference type="AlphaFoldDB" id="A0A5A8DU00"/>
<sequence length="284" mass="29243">MAAPEQTLHRRLHEGVMAYPLRAGLSLPDAAIVFDSSRPAMMYWSLIGLHCLGRAGAAPADAARGWLRCCFAAVPASEAHPEPAGGFCECGPVAGSSGEGSWRQPQLALTYAALASLLILGDTLEWLDADSVRRFLARAQLSDGSMASGLDAAQEAEPAEAGASWWLGASLQMVLGGDVDDLAGSAAAGGQLPILPSHSLENFTLLAQDLARGGFGKNPESGADPLHSAYALAGLALCKRARKALGLERVSASTGLPASVAMSAGIPEAHVCAAGVRREMFASL</sequence>
<evidence type="ECO:0000313" key="11">
    <source>
        <dbReference type="EMBL" id="KAA0167330.1"/>
    </source>
</evidence>
<evidence type="ECO:0000256" key="9">
    <source>
        <dbReference type="ARBA" id="ARBA00032766"/>
    </source>
</evidence>
<reference evidence="11 12" key="1">
    <citation type="submission" date="2019-07" db="EMBL/GenBank/DDBJ databases">
        <title>Genomes of Cafeteria roenbergensis.</title>
        <authorList>
            <person name="Fischer M.G."/>
            <person name="Hackl T."/>
            <person name="Roman M."/>
        </authorList>
    </citation>
    <scope>NUCLEOTIDE SEQUENCE [LARGE SCALE GENOMIC DNA]</scope>
    <source>
        <strain evidence="11 12">RCC970-E3</strain>
    </source>
</reference>
<name>A0A5A8DU00_CAFRO</name>
<evidence type="ECO:0000256" key="1">
    <source>
        <dbReference type="ARBA" id="ARBA00001947"/>
    </source>
</evidence>
<keyword evidence="3" id="KW-0637">Prenyltransferase</keyword>
<comment type="cofactor">
    <cofactor evidence="1">
        <name>Zn(2+)</name>
        <dbReference type="ChEBI" id="CHEBI:29105"/>
    </cofactor>
</comment>
<proteinExistence type="inferred from homology"/>
<evidence type="ECO:0000259" key="10">
    <source>
        <dbReference type="Pfam" id="PF00432"/>
    </source>
</evidence>
<dbReference type="Proteomes" id="UP000324907">
    <property type="component" value="Unassembled WGS sequence"/>
</dbReference>
<evidence type="ECO:0000256" key="7">
    <source>
        <dbReference type="ARBA" id="ARBA00022833"/>
    </source>
</evidence>
<evidence type="ECO:0000256" key="5">
    <source>
        <dbReference type="ARBA" id="ARBA00022723"/>
    </source>
</evidence>
<comment type="similarity">
    <text evidence="2">Belongs to the protein prenyltransferase subunit beta family.</text>
</comment>
<keyword evidence="6" id="KW-0677">Repeat</keyword>
<dbReference type="PANTHER" id="PTHR11774">
    <property type="entry name" value="GERANYLGERANYL TRANSFERASE TYPE BETA SUBUNIT"/>
    <property type="match status" value="1"/>
</dbReference>
<accession>A0A5A8DU00</accession>
<dbReference type="Pfam" id="PF00432">
    <property type="entry name" value="Prenyltrans"/>
    <property type="match status" value="2"/>
</dbReference>
<dbReference type="Gene3D" id="1.50.10.20">
    <property type="match status" value="2"/>
</dbReference>
<keyword evidence="4" id="KW-0808">Transferase</keyword>
<keyword evidence="5" id="KW-0479">Metal-binding</keyword>
<feature type="domain" description="Prenyltransferase alpha-alpha toroid" evidence="10">
    <location>
        <begin position="164"/>
        <end position="242"/>
    </location>
</feature>
<evidence type="ECO:0000313" key="12">
    <source>
        <dbReference type="Proteomes" id="UP000324907"/>
    </source>
</evidence>
<comment type="caution">
    <text evidence="11">The sequence shown here is derived from an EMBL/GenBank/DDBJ whole genome shotgun (WGS) entry which is preliminary data.</text>
</comment>
<protein>
    <recommendedName>
        <fullName evidence="8">Geranylgeranyl transferase type II subunit beta</fullName>
    </recommendedName>
    <alternativeName>
        <fullName evidence="9">Type II protein geranyl-geranyltransferase subunit beta</fullName>
    </alternativeName>
</protein>
<dbReference type="GO" id="GO:0046872">
    <property type="term" value="F:metal ion binding"/>
    <property type="evidence" value="ECO:0007669"/>
    <property type="project" value="UniProtKB-KW"/>
</dbReference>
<gene>
    <name evidence="11" type="ORF">FNF28_02862</name>
</gene>
<evidence type="ECO:0000256" key="8">
    <source>
        <dbReference type="ARBA" id="ARBA00030816"/>
    </source>
</evidence>